<protein>
    <submittedName>
        <fullName evidence="1">Uncharacterized protein</fullName>
    </submittedName>
</protein>
<dbReference type="Proteomes" id="UP000554482">
    <property type="component" value="Unassembled WGS sequence"/>
</dbReference>
<evidence type="ECO:0000313" key="1">
    <source>
        <dbReference type="EMBL" id="KAF5185229.1"/>
    </source>
</evidence>
<proteinExistence type="predicted"/>
<name>A0A7J6VJD9_THATH</name>
<evidence type="ECO:0000313" key="2">
    <source>
        <dbReference type="Proteomes" id="UP000554482"/>
    </source>
</evidence>
<sequence>MAKLCSDWIDCHNSQGSNLQGKIRICALQNLNWQGNKLITVRAVYVVVLSCVFAEPDEVI</sequence>
<dbReference type="AlphaFoldDB" id="A0A7J6VJD9"/>
<organism evidence="1 2">
    <name type="scientific">Thalictrum thalictroides</name>
    <name type="common">Rue-anemone</name>
    <name type="synonym">Anemone thalictroides</name>
    <dbReference type="NCBI Taxonomy" id="46969"/>
    <lineage>
        <taxon>Eukaryota</taxon>
        <taxon>Viridiplantae</taxon>
        <taxon>Streptophyta</taxon>
        <taxon>Embryophyta</taxon>
        <taxon>Tracheophyta</taxon>
        <taxon>Spermatophyta</taxon>
        <taxon>Magnoliopsida</taxon>
        <taxon>Ranunculales</taxon>
        <taxon>Ranunculaceae</taxon>
        <taxon>Thalictroideae</taxon>
        <taxon>Thalictrum</taxon>
    </lineage>
</organism>
<dbReference type="EMBL" id="JABWDY010030977">
    <property type="protein sequence ID" value="KAF5185229.1"/>
    <property type="molecule type" value="Genomic_DNA"/>
</dbReference>
<keyword evidence="2" id="KW-1185">Reference proteome</keyword>
<comment type="caution">
    <text evidence="1">The sequence shown here is derived from an EMBL/GenBank/DDBJ whole genome shotgun (WGS) entry which is preliminary data.</text>
</comment>
<reference evidence="1 2" key="1">
    <citation type="submission" date="2020-06" db="EMBL/GenBank/DDBJ databases">
        <title>Transcriptomic and genomic resources for Thalictrum thalictroides and T. hernandezii: Facilitating candidate gene discovery in an emerging model plant lineage.</title>
        <authorList>
            <person name="Arias T."/>
            <person name="Riano-Pachon D.M."/>
            <person name="Di Stilio V.S."/>
        </authorList>
    </citation>
    <scope>NUCLEOTIDE SEQUENCE [LARGE SCALE GENOMIC DNA]</scope>
    <source>
        <strain evidence="2">cv. WT478/WT964</strain>
        <tissue evidence="1">Leaves</tissue>
    </source>
</reference>
<gene>
    <name evidence="1" type="ORF">FRX31_025180</name>
</gene>
<accession>A0A7J6VJD9</accession>